<evidence type="ECO:0000313" key="1">
    <source>
        <dbReference type="EMBL" id="GAA3913834.1"/>
    </source>
</evidence>
<proteinExistence type="predicted"/>
<evidence type="ECO:0000313" key="2">
    <source>
        <dbReference type="Proteomes" id="UP001499994"/>
    </source>
</evidence>
<protein>
    <submittedName>
        <fullName evidence="1">Uncharacterized protein</fullName>
    </submittedName>
</protein>
<keyword evidence="2" id="KW-1185">Reference proteome</keyword>
<organism evidence="1 2">
    <name type="scientific">Gibbsiella dentisursi</name>
    <dbReference type="NCBI Taxonomy" id="796890"/>
    <lineage>
        <taxon>Bacteria</taxon>
        <taxon>Pseudomonadati</taxon>
        <taxon>Pseudomonadota</taxon>
        <taxon>Gammaproteobacteria</taxon>
        <taxon>Enterobacterales</taxon>
        <taxon>Yersiniaceae</taxon>
        <taxon>Gibbsiella</taxon>
    </lineage>
</organism>
<sequence>MVHAREELAKANAEVAAQRSIIFGRADSPGAEMLASLSGLCGAVGSSGHMILPLMNQASGR</sequence>
<gene>
    <name evidence="1" type="ORF">GCM10022405_43660</name>
</gene>
<name>A0ABP7M490_9GAMM</name>
<reference evidence="2" key="1">
    <citation type="journal article" date="2019" name="Int. J. Syst. Evol. Microbiol.">
        <title>The Global Catalogue of Microorganisms (GCM) 10K type strain sequencing project: providing services to taxonomists for standard genome sequencing and annotation.</title>
        <authorList>
            <consortium name="The Broad Institute Genomics Platform"/>
            <consortium name="The Broad Institute Genome Sequencing Center for Infectious Disease"/>
            <person name="Wu L."/>
            <person name="Ma J."/>
        </authorList>
    </citation>
    <scope>NUCLEOTIDE SEQUENCE [LARGE SCALE GENOMIC DNA]</scope>
    <source>
        <strain evidence="2">JCM 17201</strain>
    </source>
</reference>
<dbReference type="Proteomes" id="UP001499994">
    <property type="component" value="Unassembled WGS sequence"/>
</dbReference>
<comment type="caution">
    <text evidence="1">The sequence shown here is derived from an EMBL/GenBank/DDBJ whole genome shotgun (WGS) entry which is preliminary data.</text>
</comment>
<dbReference type="EMBL" id="BAABDG010000010">
    <property type="protein sequence ID" value="GAA3913834.1"/>
    <property type="molecule type" value="Genomic_DNA"/>
</dbReference>
<accession>A0ABP7M490</accession>